<dbReference type="VEuPathDB" id="FungiDB:Malapachy_2507"/>
<accession>A0A0M9VQP0</accession>
<feature type="region of interest" description="Disordered" evidence="3">
    <location>
        <begin position="122"/>
        <end position="245"/>
    </location>
</feature>
<dbReference type="Gene3D" id="1.10.287.1490">
    <property type="match status" value="1"/>
</dbReference>
<feature type="compositionally biased region" description="Low complexity" evidence="3">
    <location>
        <begin position="227"/>
        <end position="239"/>
    </location>
</feature>
<sequence>MDSETPRRRAGAYTSTPSRAPSVRGSARTPSRAGASTPSRHHERPFEIGDAVKFEGSSLTGVLRYLGPVQGREGTFAGLELTGSSYGQGKNDGTIDAVQYFATTPNNGVFGPASKLVHLHSARPTSATARPLSSLSGRHSRADGRASRTDSNYESNLPPPPPPPPPSATRSSSATTERARRRMSGVPVPVPSPAPRTTPRKSLGGSAAMRPAPTRPAHGFATPQVHRTVSSPRRPTSSVGYRRPASVLHRSVHADDDGFVFDDAPRLPPAPAPASPKQRQGLLEQLALPLNDGNTSLDEAVIPMAVYERLCDELADVRRQCTSLDRERTEVKQTTQKREQEWEETKRIAVEEEVKRRQALEAQVQELQHKLHEAIDTATAAADAHDELEHAASEHAKRIQSLETDLAAMTIRAEQVANKDDAGDVAALQAKMDDLVQEWQKERLALQDQVDTWQAKHKATEQQLETAKEAHATWQAKVDELEAQVAHAQQGDTSATQSAAEIEMASLREQLQHAHDKVGPLEDELTELRASLDRERAAHQASASAHAEALKKWQEQQAAVQEQVTQWQETAQAAEKQVQSLQQALDECQAALERERAEIEALREAPATPHMASHTPQLTQGTSQTEAETIRALEARLAQVEREKAEEHAHFTKEIAELESLVESRIFREDELETELEQLRAKQEAT</sequence>
<gene>
    <name evidence="5" type="ORF">Malapachy_2507</name>
</gene>
<evidence type="ECO:0000256" key="3">
    <source>
        <dbReference type="SAM" id="MobiDB-lite"/>
    </source>
</evidence>
<feature type="domain" description="CAP-Gly" evidence="4">
    <location>
        <begin position="67"/>
        <end position="112"/>
    </location>
</feature>
<name>A0A0M9VQP0_9BASI</name>
<reference evidence="5 6" key="1">
    <citation type="submission" date="2015-07" db="EMBL/GenBank/DDBJ databases">
        <title>Draft Genome Sequence of Malassezia furfur CBS1878 and Malassezia pachydermatis CBS1879.</title>
        <authorList>
            <person name="Triana S."/>
            <person name="Ohm R."/>
            <person name="Gonzalez A."/>
            <person name="DeCock H."/>
            <person name="Restrepo S."/>
            <person name="Celis A."/>
        </authorList>
    </citation>
    <scope>NUCLEOTIDE SEQUENCE [LARGE SCALE GENOMIC DNA]</scope>
    <source>
        <strain evidence="5 6">CBS 1879</strain>
    </source>
</reference>
<dbReference type="PANTHER" id="PTHR23160">
    <property type="entry name" value="SYNAPTONEMAL COMPLEX PROTEIN-RELATED"/>
    <property type="match status" value="1"/>
</dbReference>
<dbReference type="AlphaFoldDB" id="A0A0M9VQP0"/>
<feature type="compositionally biased region" description="Polar residues" evidence="3">
    <location>
        <begin position="123"/>
        <end position="137"/>
    </location>
</feature>
<dbReference type="RefSeq" id="XP_017993331.1">
    <property type="nucleotide sequence ID" value="XM_018136996.1"/>
</dbReference>
<proteinExistence type="predicted"/>
<evidence type="ECO:0000313" key="5">
    <source>
        <dbReference type="EMBL" id="KOS15699.1"/>
    </source>
</evidence>
<keyword evidence="6" id="KW-1185">Reference proteome</keyword>
<evidence type="ECO:0000256" key="1">
    <source>
        <dbReference type="ARBA" id="ARBA00023054"/>
    </source>
</evidence>
<protein>
    <submittedName>
        <fullName evidence="5">Er to golgi transport-related protein</fullName>
    </submittedName>
</protein>
<comment type="caution">
    <text evidence="5">The sequence shown here is derived from an EMBL/GenBank/DDBJ whole genome shotgun (WGS) entry which is preliminary data.</text>
</comment>
<feature type="coiled-coil region" evidence="2">
    <location>
        <begin position="307"/>
        <end position="517"/>
    </location>
</feature>
<feature type="region of interest" description="Disordered" evidence="3">
    <location>
        <begin position="259"/>
        <end position="279"/>
    </location>
</feature>
<dbReference type="SMART" id="SM01052">
    <property type="entry name" value="CAP_GLY"/>
    <property type="match status" value="1"/>
</dbReference>
<dbReference type="Proteomes" id="UP000037751">
    <property type="component" value="Unassembled WGS sequence"/>
</dbReference>
<keyword evidence="1 2" id="KW-0175">Coiled coil</keyword>
<feature type="coiled-coil region" evidence="2">
    <location>
        <begin position="550"/>
        <end position="650"/>
    </location>
</feature>
<dbReference type="SUPFAM" id="SSF74924">
    <property type="entry name" value="Cap-Gly domain"/>
    <property type="match status" value="1"/>
</dbReference>
<dbReference type="Gene3D" id="2.30.30.190">
    <property type="entry name" value="CAP Gly-rich-like domain"/>
    <property type="match status" value="1"/>
</dbReference>
<dbReference type="OrthoDB" id="2130750at2759"/>
<evidence type="ECO:0000313" key="6">
    <source>
        <dbReference type="Proteomes" id="UP000037751"/>
    </source>
</evidence>
<dbReference type="STRING" id="77020.A0A0M9VQP0"/>
<dbReference type="Pfam" id="PF01302">
    <property type="entry name" value="CAP_GLY"/>
    <property type="match status" value="1"/>
</dbReference>
<dbReference type="GeneID" id="28728871"/>
<dbReference type="InterPro" id="IPR000938">
    <property type="entry name" value="CAP-Gly_domain"/>
</dbReference>
<dbReference type="PROSITE" id="PS50245">
    <property type="entry name" value="CAP_GLY_2"/>
    <property type="match status" value="1"/>
</dbReference>
<evidence type="ECO:0000259" key="4">
    <source>
        <dbReference type="PROSITE" id="PS50245"/>
    </source>
</evidence>
<dbReference type="PANTHER" id="PTHR23160:SF19">
    <property type="entry name" value="MYOSIN HEAVY CHAIN-RELATED PROTEIN"/>
    <property type="match status" value="1"/>
</dbReference>
<dbReference type="EMBL" id="LGAV01000002">
    <property type="protein sequence ID" value="KOS15699.1"/>
    <property type="molecule type" value="Genomic_DNA"/>
</dbReference>
<evidence type="ECO:0000256" key="2">
    <source>
        <dbReference type="SAM" id="Coils"/>
    </source>
</evidence>
<feature type="compositionally biased region" description="Pro residues" evidence="3">
    <location>
        <begin position="157"/>
        <end position="167"/>
    </location>
</feature>
<dbReference type="SUPFAM" id="SSF57997">
    <property type="entry name" value="Tropomyosin"/>
    <property type="match status" value="1"/>
</dbReference>
<dbReference type="InterPro" id="IPR036859">
    <property type="entry name" value="CAP-Gly_dom_sf"/>
</dbReference>
<organism evidence="5 6">
    <name type="scientific">Malassezia pachydermatis</name>
    <dbReference type="NCBI Taxonomy" id="77020"/>
    <lineage>
        <taxon>Eukaryota</taxon>
        <taxon>Fungi</taxon>
        <taxon>Dikarya</taxon>
        <taxon>Basidiomycota</taxon>
        <taxon>Ustilaginomycotina</taxon>
        <taxon>Malasseziomycetes</taxon>
        <taxon>Malasseziales</taxon>
        <taxon>Malasseziaceae</taxon>
        <taxon>Malassezia</taxon>
    </lineage>
</organism>
<feature type="region of interest" description="Disordered" evidence="3">
    <location>
        <begin position="1"/>
        <end position="46"/>
    </location>
</feature>